<sequence>MAGLIRTKMELCHDGRLRFYNRGHGTATDYCVWLEMLVLTVQLLKLAVGGSEMLLMAHSCTASGDGTLEAHGSCGGRVTGSEWQERCWIWRGRAAVIRLQEGLDRRWEVGSCGWLFYSGLFGF</sequence>
<evidence type="ECO:0000313" key="1">
    <source>
        <dbReference type="EMBL" id="KAH8517712.1"/>
    </source>
</evidence>
<name>A0A8T2ZLM7_POPDE</name>
<comment type="caution">
    <text evidence="1">The sequence shown here is derived from an EMBL/GenBank/DDBJ whole genome shotgun (WGS) entry which is preliminary data.</text>
</comment>
<reference evidence="1" key="1">
    <citation type="journal article" date="2021" name="J. Hered.">
        <title>Genome Assembly of Salicaceae Populus deltoides (Eastern Cottonwood) I-69 Based on Nanopore Sequencing and Hi-C Technologies.</title>
        <authorList>
            <person name="Bai S."/>
            <person name="Wu H."/>
            <person name="Zhang J."/>
            <person name="Pan Z."/>
            <person name="Zhao W."/>
            <person name="Li Z."/>
            <person name="Tong C."/>
        </authorList>
    </citation>
    <scope>NUCLEOTIDE SEQUENCE</scope>
    <source>
        <tissue evidence="1">Leaf</tissue>
    </source>
</reference>
<accession>A0A8T2ZLM7</accession>
<evidence type="ECO:0000313" key="2">
    <source>
        <dbReference type="Proteomes" id="UP000807159"/>
    </source>
</evidence>
<dbReference type="EMBL" id="JACEGQ020000002">
    <property type="protein sequence ID" value="KAH8517712.1"/>
    <property type="molecule type" value="Genomic_DNA"/>
</dbReference>
<gene>
    <name evidence="1" type="ORF">H0E87_005577</name>
</gene>
<dbReference type="Proteomes" id="UP000807159">
    <property type="component" value="Chromosome 2"/>
</dbReference>
<dbReference type="AlphaFoldDB" id="A0A8T2ZLM7"/>
<keyword evidence="2" id="KW-1185">Reference proteome</keyword>
<proteinExistence type="predicted"/>
<organism evidence="1 2">
    <name type="scientific">Populus deltoides</name>
    <name type="common">Eastern poplar</name>
    <name type="synonym">Eastern cottonwood</name>
    <dbReference type="NCBI Taxonomy" id="3696"/>
    <lineage>
        <taxon>Eukaryota</taxon>
        <taxon>Viridiplantae</taxon>
        <taxon>Streptophyta</taxon>
        <taxon>Embryophyta</taxon>
        <taxon>Tracheophyta</taxon>
        <taxon>Spermatophyta</taxon>
        <taxon>Magnoliopsida</taxon>
        <taxon>eudicotyledons</taxon>
        <taxon>Gunneridae</taxon>
        <taxon>Pentapetalae</taxon>
        <taxon>rosids</taxon>
        <taxon>fabids</taxon>
        <taxon>Malpighiales</taxon>
        <taxon>Salicaceae</taxon>
        <taxon>Saliceae</taxon>
        <taxon>Populus</taxon>
    </lineage>
</organism>
<protein>
    <submittedName>
        <fullName evidence="1">Uncharacterized protein</fullName>
    </submittedName>
</protein>